<keyword evidence="4" id="KW-1185">Reference proteome</keyword>
<evidence type="ECO:0000256" key="2">
    <source>
        <dbReference type="SAM" id="Phobius"/>
    </source>
</evidence>
<name>A0ABW5ANL3_9BRAD</name>
<evidence type="ECO:0000313" key="3">
    <source>
        <dbReference type="EMBL" id="MFD2183765.1"/>
    </source>
</evidence>
<feature type="transmembrane region" description="Helical" evidence="2">
    <location>
        <begin position="42"/>
        <end position="60"/>
    </location>
</feature>
<evidence type="ECO:0000313" key="4">
    <source>
        <dbReference type="Proteomes" id="UP001597314"/>
    </source>
</evidence>
<protein>
    <submittedName>
        <fullName evidence="3">Uncharacterized protein</fullName>
    </submittedName>
</protein>
<feature type="compositionally biased region" description="Basic and acidic residues" evidence="1">
    <location>
        <begin position="1"/>
        <end position="10"/>
    </location>
</feature>
<dbReference type="Proteomes" id="UP001597314">
    <property type="component" value="Unassembled WGS sequence"/>
</dbReference>
<dbReference type="EMBL" id="JBHUIW010000020">
    <property type="protein sequence ID" value="MFD2183765.1"/>
    <property type="molecule type" value="Genomic_DNA"/>
</dbReference>
<reference evidence="4" key="1">
    <citation type="journal article" date="2019" name="Int. J. Syst. Evol. Microbiol.">
        <title>The Global Catalogue of Microorganisms (GCM) 10K type strain sequencing project: providing services to taxonomists for standard genome sequencing and annotation.</title>
        <authorList>
            <consortium name="The Broad Institute Genomics Platform"/>
            <consortium name="The Broad Institute Genome Sequencing Center for Infectious Disease"/>
            <person name="Wu L."/>
            <person name="Ma J."/>
        </authorList>
    </citation>
    <scope>NUCLEOTIDE SEQUENCE [LARGE SCALE GENOMIC DNA]</scope>
    <source>
        <strain evidence="4">CGMCC 1.6774</strain>
    </source>
</reference>
<gene>
    <name evidence="3" type="ORF">ACFSOX_16545</name>
</gene>
<keyword evidence="2" id="KW-0472">Membrane</keyword>
<keyword evidence="2" id="KW-0812">Transmembrane</keyword>
<evidence type="ECO:0000256" key="1">
    <source>
        <dbReference type="SAM" id="MobiDB-lite"/>
    </source>
</evidence>
<proteinExistence type="predicted"/>
<feature type="region of interest" description="Disordered" evidence="1">
    <location>
        <begin position="1"/>
        <end position="22"/>
    </location>
</feature>
<dbReference type="RefSeq" id="WP_378478915.1">
    <property type="nucleotide sequence ID" value="NZ_JBHUIW010000020.1"/>
</dbReference>
<accession>A0ABW5ANL3</accession>
<comment type="caution">
    <text evidence="3">The sequence shown here is derived from an EMBL/GenBank/DDBJ whole genome shotgun (WGS) entry which is preliminary data.</text>
</comment>
<keyword evidence="2" id="KW-1133">Transmembrane helix</keyword>
<sequence>MFDRTPHALDDPASGRPTRANDGFPMHDLGLTLFNVVASNPLPAGAVLGSSLLTLLAFVYPRSGLN</sequence>
<organism evidence="3 4">
    <name type="scientific">Rhodoplanes azumiensis</name>
    <dbReference type="NCBI Taxonomy" id="1897628"/>
    <lineage>
        <taxon>Bacteria</taxon>
        <taxon>Pseudomonadati</taxon>
        <taxon>Pseudomonadota</taxon>
        <taxon>Alphaproteobacteria</taxon>
        <taxon>Hyphomicrobiales</taxon>
        <taxon>Nitrobacteraceae</taxon>
        <taxon>Rhodoplanes</taxon>
    </lineage>
</organism>